<evidence type="ECO:0008006" key="3">
    <source>
        <dbReference type="Google" id="ProtNLM"/>
    </source>
</evidence>
<dbReference type="EMBL" id="CP039371">
    <property type="protein sequence ID" value="QCI14552.1"/>
    <property type="molecule type" value="Genomic_DNA"/>
</dbReference>
<name>A0A4D6XDL5_PSEPU</name>
<organism evidence="1 2">
    <name type="scientific">Pseudomonas putida</name>
    <name type="common">Arthrobacter siderocapsulatus</name>
    <dbReference type="NCBI Taxonomy" id="303"/>
    <lineage>
        <taxon>Bacteria</taxon>
        <taxon>Pseudomonadati</taxon>
        <taxon>Pseudomonadota</taxon>
        <taxon>Gammaproteobacteria</taxon>
        <taxon>Pseudomonadales</taxon>
        <taxon>Pseudomonadaceae</taxon>
        <taxon>Pseudomonas</taxon>
    </lineage>
</organism>
<dbReference type="Proteomes" id="UP000298551">
    <property type="component" value="Chromosome"/>
</dbReference>
<protein>
    <recommendedName>
        <fullName evidence="3">AbiEi antitoxin C-terminal domain-containing protein</fullName>
    </recommendedName>
</protein>
<sequence length="184" mass="20909">MTRQPLHRLYQGLRQFASPQRCLFTPADMRGLLPELSDTAYRSLLSRAADSDELIRLCRGLYLYTQAKPNPGRILYHAAARLRADNFNYISLESALSDAGVISQVPLNWVTIMSSGRSQTIRCGAYGTVEFIHTSRKAADLHSQLAYDERCRMWRASPTLALSDMKRTRRSLELIDWSIADELV</sequence>
<gene>
    <name evidence="1" type="ORF">E6B08_25750</name>
</gene>
<evidence type="ECO:0000313" key="2">
    <source>
        <dbReference type="Proteomes" id="UP000298551"/>
    </source>
</evidence>
<dbReference type="InterPro" id="IPR059220">
    <property type="entry name" value="AbiEi"/>
</dbReference>
<dbReference type="RefSeq" id="WP_136916549.1">
    <property type="nucleotide sequence ID" value="NZ_CP039371.1"/>
</dbReference>
<proteinExistence type="predicted"/>
<dbReference type="OrthoDB" id="3235173at2"/>
<accession>A0A4D6XDL5</accession>
<dbReference type="AlphaFoldDB" id="A0A4D6XDL5"/>
<reference evidence="2" key="1">
    <citation type="submission" date="2019-04" db="EMBL/GenBank/DDBJ databases">
        <title>Genome sequence of Pseudomonas putida 1290, an auxin catabolizing strain.</title>
        <authorList>
            <person name="Laird T.S."/>
            <person name="Leveau J.H.J."/>
        </authorList>
    </citation>
    <scope>NUCLEOTIDE SEQUENCE [LARGE SCALE GENOMIC DNA]</scope>
    <source>
        <strain evidence="2">1290</strain>
    </source>
</reference>
<evidence type="ECO:0000313" key="1">
    <source>
        <dbReference type="EMBL" id="QCI14552.1"/>
    </source>
</evidence>
<dbReference type="NCBIfam" id="NF047376">
    <property type="entry name" value="TAA_AbiEi"/>
    <property type="match status" value="1"/>
</dbReference>